<dbReference type="EMBL" id="CP045644">
    <property type="protein sequence ID" value="QFZ85119.1"/>
    <property type="molecule type" value="Genomic_DNA"/>
</dbReference>
<feature type="domain" description="Rieske" evidence="6">
    <location>
        <begin position="8"/>
        <end position="109"/>
    </location>
</feature>
<dbReference type="GO" id="GO:0051537">
    <property type="term" value="F:2 iron, 2 sulfur cluster binding"/>
    <property type="evidence" value="ECO:0007669"/>
    <property type="project" value="UniProtKB-KW"/>
</dbReference>
<dbReference type="InterPro" id="IPR036922">
    <property type="entry name" value="Rieske_2Fe-2S_sf"/>
</dbReference>
<dbReference type="GO" id="GO:0046872">
    <property type="term" value="F:metal ion binding"/>
    <property type="evidence" value="ECO:0007669"/>
    <property type="project" value="UniProtKB-KW"/>
</dbReference>
<gene>
    <name evidence="7" type="ORF">GFK26_21345</name>
</gene>
<protein>
    <submittedName>
        <fullName evidence="7">Rieske 2Fe-2S domain-containing protein</fullName>
    </submittedName>
</protein>
<dbReference type="CDD" id="cd08878">
    <property type="entry name" value="RHO_alpha_C_DMO-like"/>
    <property type="match status" value="1"/>
</dbReference>
<dbReference type="Gene3D" id="2.102.10.10">
    <property type="entry name" value="Rieske [2Fe-2S] iron-sulphur domain"/>
    <property type="match status" value="1"/>
</dbReference>
<dbReference type="GO" id="GO:0016491">
    <property type="term" value="F:oxidoreductase activity"/>
    <property type="evidence" value="ECO:0007669"/>
    <property type="project" value="UniProtKB-KW"/>
</dbReference>
<evidence type="ECO:0000313" key="7">
    <source>
        <dbReference type="EMBL" id="QFZ85119.1"/>
    </source>
</evidence>
<evidence type="ECO:0000256" key="5">
    <source>
        <dbReference type="ARBA" id="ARBA00023014"/>
    </source>
</evidence>
<dbReference type="PANTHER" id="PTHR21266">
    <property type="entry name" value="IRON-SULFUR DOMAIN CONTAINING PROTEIN"/>
    <property type="match status" value="1"/>
</dbReference>
<dbReference type="InterPro" id="IPR050584">
    <property type="entry name" value="Cholesterol_7-desaturase"/>
</dbReference>
<evidence type="ECO:0000256" key="3">
    <source>
        <dbReference type="ARBA" id="ARBA00023002"/>
    </source>
</evidence>
<name>A0A5Q0M6K2_VARPD</name>
<evidence type="ECO:0000256" key="4">
    <source>
        <dbReference type="ARBA" id="ARBA00023004"/>
    </source>
</evidence>
<dbReference type="AlphaFoldDB" id="A0A5Q0M6K2"/>
<accession>A0A5Q0M6K2</accession>
<evidence type="ECO:0000256" key="1">
    <source>
        <dbReference type="ARBA" id="ARBA00022714"/>
    </source>
</evidence>
<dbReference type="Gene3D" id="3.90.380.10">
    <property type="entry name" value="Naphthalene 1,2-dioxygenase Alpha Subunit, Chain A, domain 1"/>
    <property type="match status" value="1"/>
</dbReference>
<dbReference type="SUPFAM" id="SSF50022">
    <property type="entry name" value="ISP domain"/>
    <property type="match status" value="1"/>
</dbReference>
<dbReference type="InterPro" id="IPR017941">
    <property type="entry name" value="Rieske_2Fe-2S"/>
</dbReference>
<dbReference type="Pfam" id="PF00355">
    <property type="entry name" value="Rieske"/>
    <property type="match status" value="1"/>
</dbReference>
<evidence type="ECO:0000313" key="8">
    <source>
        <dbReference type="Proteomes" id="UP000326780"/>
    </source>
</evidence>
<evidence type="ECO:0000259" key="6">
    <source>
        <dbReference type="PROSITE" id="PS51296"/>
    </source>
</evidence>
<keyword evidence="1" id="KW-0001">2Fe-2S</keyword>
<sequence length="359" mass="40525">MTFIRNDWYVAAWPNEVTEKPLARRLGNQPVVLYRDRSGRAVALHDRCPHRGAPLSLGEVTDSGLQCNYHGLTFGADGTCVIIPGQDRISAKNCIKSYPLVEKQGFIWIWLGDPAKADASTIVDYPYHDDAKTWPRKCGMMHVKGHYMLMVDNLMDLTHIGYMHKNTIGSGPADEYVKAIMKPERTPRGAKFSRWLLDHTPPATYVAAGGFKGKVDRWQEFEHVAPGNVLMYTGGKDAGTGAYDRNDREGGIQLRIFHALTPETDTSCFYFFSTMTGYRQEDPKTCEQYHDAILRTFVEDVEFIEGQQARLSEFPSPQIDTIHDTVRVWVRRHHEARLAEEARNMENAAASEASSLARA</sequence>
<dbReference type="RefSeq" id="WP_153283737.1">
    <property type="nucleotide sequence ID" value="NZ_CP045644.1"/>
</dbReference>
<dbReference type="PROSITE" id="PS51296">
    <property type="entry name" value="RIESKE"/>
    <property type="match status" value="1"/>
</dbReference>
<proteinExistence type="predicted"/>
<evidence type="ECO:0000256" key="2">
    <source>
        <dbReference type="ARBA" id="ARBA00022723"/>
    </source>
</evidence>
<dbReference type="Proteomes" id="UP000326780">
    <property type="component" value="Chromosome"/>
</dbReference>
<dbReference type="SUPFAM" id="SSF55961">
    <property type="entry name" value="Bet v1-like"/>
    <property type="match status" value="1"/>
</dbReference>
<keyword evidence="2" id="KW-0479">Metal-binding</keyword>
<dbReference type="InterPro" id="IPR044043">
    <property type="entry name" value="VanA_C_cat"/>
</dbReference>
<organism evidence="7 8">
    <name type="scientific">Variovorax paradoxus</name>
    <dbReference type="NCBI Taxonomy" id="34073"/>
    <lineage>
        <taxon>Bacteria</taxon>
        <taxon>Pseudomonadati</taxon>
        <taxon>Pseudomonadota</taxon>
        <taxon>Betaproteobacteria</taxon>
        <taxon>Burkholderiales</taxon>
        <taxon>Comamonadaceae</taxon>
        <taxon>Variovorax</taxon>
    </lineage>
</organism>
<dbReference type="Pfam" id="PF19112">
    <property type="entry name" value="VanA_C"/>
    <property type="match status" value="1"/>
</dbReference>
<keyword evidence="3" id="KW-0560">Oxidoreductase</keyword>
<keyword evidence="4" id="KW-0408">Iron</keyword>
<dbReference type="PANTHER" id="PTHR21266:SF60">
    <property type="entry name" value="3-KETOSTEROID-9-ALPHA-MONOOXYGENASE, OXYGENASE COMPONENT"/>
    <property type="match status" value="1"/>
</dbReference>
<reference evidence="7 8" key="1">
    <citation type="submission" date="2019-10" db="EMBL/GenBank/DDBJ databases">
        <title>Complete genome sequence of Variovorax paradoxus 5C-2.</title>
        <authorList>
            <person name="Gogoleva N.E."/>
            <person name="Balkin A.S."/>
        </authorList>
    </citation>
    <scope>NUCLEOTIDE SEQUENCE [LARGE SCALE GENOMIC DNA]</scope>
    <source>
        <strain evidence="7 8">5C-2</strain>
    </source>
</reference>
<keyword evidence="5" id="KW-0411">Iron-sulfur</keyword>